<proteinExistence type="inferred from homology"/>
<evidence type="ECO:0000256" key="9">
    <source>
        <dbReference type="PIRSR" id="PIRSR005384-2"/>
    </source>
</evidence>
<dbReference type="GO" id="GO:0004751">
    <property type="term" value="F:ribose-5-phosphate isomerase activity"/>
    <property type="evidence" value="ECO:0007669"/>
    <property type="project" value="UniProtKB-EC"/>
</dbReference>
<comment type="subunit">
    <text evidence="4">Homodimer.</text>
</comment>
<protein>
    <recommendedName>
        <fullName evidence="6">Ribose-5-phosphate isomerase B</fullName>
        <ecNumber evidence="5">5.3.1.6</ecNumber>
    </recommendedName>
    <alternativeName>
        <fullName evidence="8">Phosphoriboisomerase B</fullName>
    </alternativeName>
</protein>
<reference evidence="10 11" key="1">
    <citation type="submission" date="2020-05" db="EMBL/GenBank/DDBJ databases">
        <title>Actinomyces sp. zg-325.</title>
        <authorList>
            <person name="Yang C."/>
        </authorList>
    </citation>
    <scope>NUCLEOTIDE SEQUENCE [LARGE SCALE GENOMIC DNA]</scope>
    <source>
        <strain evidence="11">zg-325</strain>
    </source>
</reference>
<evidence type="ECO:0000313" key="10">
    <source>
        <dbReference type="EMBL" id="QKD80103.1"/>
    </source>
</evidence>
<dbReference type="InterPro" id="IPR003500">
    <property type="entry name" value="RpiB_LacA_LacB"/>
</dbReference>
<name>A0A6M8BA39_9ACTO</name>
<gene>
    <name evidence="10" type="ORF">HPC72_07615</name>
</gene>
<dbReference type="PANTHER" id="PTHR30345:SF0">
    <property type="entry name" value="DNA DAMAGE-REPAIR_TOLERATION PROTEIN DRT102"/>
    <property type="match status" value="1"/>
</dbReference>
<dbReference type="PIRSF" id="PIRSF005384">
    <property type="entry name" value="RpiB_LacA_B"/>
    <property type="match status" value="1"/>
</dbReference>
<dbReference type="Gene3D" id="3.40.1400.10">
    <property type="entry name" value="Sugar-phosphate isomerase, RpiB/LacA/LacB"/>
    <property type="match status" value="1"/>
</dbReference>
<feature type="binding site" evidence="9">
    <location>
        <position position="100"/>
    </location>
    <ligand>
        <name>D-ribulose 5-phosphate</name>
        <dbReference type="ChEBI" id="CHEBI:58121"/>
    </ligand>
</feature>
<evidence type="ECO:0000256" key="6">
    <source>
        <dbReference type="ARBA" id="ARBA00014007"/>
    </source>
</evidence>
<keyword evidence="11" id="KW-1185">Reference proteome</keyword>
<comment type="pathway">
    <text evidence="2">Carbohydrate degradation; pentose phosphate pathway; D-ribose 5-phosphate from D-ribulose 5-phosphate (non-oxidative stage): step 1/1.</text>
</comment>
<evidence type="ECO:0000256" key="4">
    <source>
        <dbReference type="ARBA" id="ARBA00011738"/>
    </source>
</evidence>
<feature type="binding site" evidence="9">
    <location>
        <begin position="67"/>
        <end position="71"/>
    </location>
    <ligand>
        <name>D-ribulose 5-phosphate</name>
        <dbReference type="ChEBI" id="CHEBI:58121"/>
    </ligand>
</feature>
<comment type="similarity">
    <text evidence="3">Belongs to the LacAB/RpiB family.</text>
</comment>
<dbReference type="GO" id="GO:0019316">
    <property type="term" value="P:D-allose catabolic process"/>
    <property type="evidence" value="ECO:0007669"/>
    <property type="project" value="TreeGrafter"/>
</dbReference>
<dbReference type="InterPro" id="IPR036569">
    <property type="entry name" value="RpiB_LacA_LacB_sf"/>
</dbReference>
<dbReference type="NCBIfam" id="TIGR00689">
    <property type="entry name" value="rpiB_lacA_lacB"/>
    <property type="match status" value="1"/>
</dbReference>
<feature type="binding site" evidence="9">
    <location>
        <position position="134"/>
    </location>
    <ligand>
        <name>D-ribulose 5-phosphate</name>
        <dbReference type="ChEBI" id="CHEBI:58121"/>
    </ligand>
</feature>
<evidence type="ECO:0000256" key="8">
    <source>
        <dbReference type="ARBA" id="ARBA00032117"/>
    </source>
</evidence>
<dbReference type="Pfam" id="PF02502">
    <property type="entry name" value="LacAB_rpiB"/>
    <property type="match status" value="1"/>
</dbReference>
<dbReference type="Proteomes" id="UP000504752">
    <property type="component" value="Chromosome"/>
</dbReference>
<evidence type="ECO:0000256" key="7">
    <source>
        <dbReference type="ARBA" id="ARBA00023235"/>
    </source>
</evidence>
<comment type="catalytic activity">
    <reaction evidence="1">
        <text>aldehydo-D-ribose 5-phosphate = D-ribulose 5-phosphate</text>
        <dbReference type="Rhea" id="RHEA:14657"/>
        <dbReference type="ChEBI" id="CHEBI:58121"/>
        <dbReference type="ChEBI" id="CHEBI:58273"/>
        <dbReference type="EC" id="5.3.1.6"/>
    </reaction>
</comment>
<sequence length="153" mass="16365">MRIHIATDHAAYETKEALVSHLQDAGHEVIDHGAFSYDPDDDYPAFCLEAAQAVVDEPGSLGVVLGGSGNGEQMAANLVDGARCALAWNLETARLTRAHNDANMVSVGGRMHSLEEALAIVDAFIAEPFSGEARHQRRIDQLAAYEAARPGRA</sequence>
<evidence type="ECO:0000256" key="3">
    <source>
        <dbReference type="ARBA" id="ARBA00008754"/>
    </source>
</evidence>
<accession>A0A6M8BA39</accession>
<dbReference type="FunFam" id="3.40.1400.10:FF:000002">
    <property type="entry name" value="Ribose-5-phosphate isomerase B"/>
    <property type="match status" value="1"/>
</dbReference>
<dbReference type="InterPro" id="IPR011860">
    <property type="entry name" value="Rib-5-P_Isoase_Actino"/>
</dbReference>
<feature type="binding site" evidence="9">
    <location>
        <position position="110"/>
    </location>
    <ligand>
        <name>D-ribulose 5-phosphate</name>
        <dbReference type="ChEBI" id="CHEBI:58121"/>
    </ligand>
</feature>
<evidence type="ECO:0000256" key="2">
    <source>
        <dbReference type="ARBA" id="ARBA00004988"/>
    </source>
</evidence>
<feature type="binding site" evidence="9">
    <location>
        <position position="138"/>
    </location>
    <ligand>
        <name>D-ribulose 5-phosphate</name>
        <dbReference type="ChEBI" id="CHEBI:58121"/>
    </ligand>
</feature>
<dbReference type="GO" id="GO:0009052">
    <property type="term" value="P:pentose-phosphate shunt, non-oxidative branch"/>
    <property type="evidence" value="ECO:0007669"/>
    <property type="project" value="TreeGrafter"/>
</dbReference>
<dbReference type="RefSeq" id="WP_159524174.1">
    <property type="nucleotide sequence ID" value="NZ_CP053642.1"/>
</dbReference>
<evidence type="ECO:0000313" key="11">
    <source>
        <dbReference type="Proteomes" id="UP000504752"/>
    </source>
</evidence>
<keyword evidence="7 10" id="KW-0413">Isomerase</keyword>
<evidence type="ECO:0000256" key="5">
    <source>
        <dbReference type="ARBA" id="ARBA00011959"/>
    </source>
</evidence>
<dbReference type="EC" id="5.3.1.6" evidence="5"/>
<organism evidence="10 11">
    <name type="scientific">Actinomyces marmotae</name>
    <dbReference type="NCBI Taxonomy" id="2737173"/>
    <lineage>
        <taxon>Bacteria</taxon>
        <taxon>Bacillati</taxon>
        <taxon>Actinomycetota</taxon>
        <taxon>Actinomycetes</taxon>
        <taxon>Actinomycetales</taxon>
        <taxon>Actinomycetaceae</taxon>
        <taxon>Actinomyces</taxon>
    </lineage>
</organism>
<dbReference type="SUPFAM" id="SSF89623">
    <property type="entry name" value="Ribose/Galactose isomerase RpiB/AlsB"/>
    <property type="match status" value="1"/>
</dbReference>
<dbReference type="NCBIfam" id="NF004051">
    <property type="entry name" value="PRK05571.1"/>
    <property type="match status" value="1"/>
</dbReference>
<dbReference type="NCBIfam" id="TIGR02133">
    <property type="entry name" value="RPI_actino"/>
    <property type="match status" value="1"/>
</dbReference>
<dbReference type="EMBL" id="CP053642">
    <property type="protein sequence ID" value="QKD80103.1"/>
    <property type="molecule type" value="Genomic_DNA"/>
</dbReference>
<dbReference type="PANTHER" id="PTHR30345">
    <property type="entry name" value="RIBOSE-5-PHOSPHATE ISOMERASE B"/>
    <property type="match status" value="1"/>
</dbReference>
<evidence type="ECO:0000256" key="1">
    <source>
        <dbReference type="ARBA" id="ARBA00001713"/>
    </source>
</evidence>
<dbReference type="AlphaFoldDB" id="A0A6M8BA39"/>
<feature type="binding site" evidence="9">
    <location>
        <begin position="8"/>
        <end position="9"/>
    </location>
    <ligand>
        <name>D-ribulose 5-phosphate</name>
        <dbReference type="ChEBI" id="CHEBI:58121"/>
    </ligand>
</feature>
<dbReference type="KEGG" id="amam:HPC72_07615"/>